<gene>
    <name evidence="3" type="ORF">GP486_008899</name>
</gene>
<evidence type="ECO:0000256" key="1">
    <source>
        <dbReference type="SAM" id="MobiDB-lite"/>
    </source>
</evidence>
<protein>
    <submittedName>
        <fullName evidence="3">Uncharacterized protein</fullName>
    </submittedName>
</protein>
<dbReference type="Proteomes" id="UP000750711">
    <property type="component" value="Unassembled WGS sequence"/>
</dbReference>
<feature type="non-terminal residue" evidence="3">
    <location>
        <position position="157"/>
    </location>
</feature>
<dbReference type="EMBL" id="JAGHQM010004342">
    <property type="protein sequence ID" value="KAH0536224.1"/>
    <property type="molecule type" value="Genomic_DNA"/>
</dbReference>
<keyword evidence="2" id="KW-1133">Transmembrane helix</keyword>
<evidence type="ECO:0000313" key="3">
    <source>
        <dbReference type="EMBL" id="KAH0536224.1"/>
    </source>
</evidence>
<keyword evidence="2" id="KW-0472">Membrane</keyword>
<feature type="transmembrane region" description="Helical" evidence="2">
    <location>
        <begin position="77"/>
        <end position="98"/>
    </location>
</feature>
<evidence type="ECO:0000313" key="4">
    <source>
        <dbReference type="Proteomes" id="UP000750711"/>
    </source>
</evidence>
<accession>A0A9P8KX05</accession>
<feature type="transmembrane region" description="Helical" evidence="2">
    <location>
        <begin position="110"/>
        <end position="130"/>
    </location>
</feature>
<proteinExistence type="predicted"/>
<feature type="compositionally biased region" description="Basic and acidic residues" evidence="1">
    <location>
        <begin position="11"/>
        <end position="20"/>
    </location>
</feature>
<feature type="compositionally biased region" description="Acidic residues" evidence="1">
    <location>
        <begin position="21"/>
        <end position="37"/>
    </location>
</feature>
<feature type="region of interest" description="Disordered" evidence="1">
    <location>
        <begin position="1"/>
        <end position="44"/>
    </location>
</feature>
<comment type="caution">
    <text evidence="3">The sequence shown here is derived from an EMBL/GenBank/DDBJ whole genome shotgun (WGS) entry which is preliminary data.</text>
</comment>
<keyword evidence="4" id="KW-1185">Reference proteome</keyword>
<sequence length="157" mass="16845">MPPPEQEPSGDDGRPAAPEKPEEEEASEEAQKEEEDPLAGVPELRTYVTTDTNERIAALKLIADSVAQQRQIASRAILYHPAVVAAYIAVLAGVSQALRGDATRVLTTCLGLSMAFLAAAQWATAGYLRAAEALRWAWLRDDTVLVSRFGDDIVAAA</sequence>
<organism evidence="3 4">
    <name type="scientific">Trichoglossum hirsutum</name>
    <dbReference type="NCBI Taxonomy" id="265104"/>
    <lineage>
        <taxon>Eukaryota</taxon>
        <taxon>Fungi</taxon>
        <taxon>Dikarya</taxon>
        <taxon>Ascomycota</taxon>
        <taxon>Pezizomycotina</taxon>
        <taxon>Geoglossomycetes</taxon>
        <taxon>Geoglossales</taxon>
        <taxon>Geoglossaceae</taxon>
        <taxon>Trichoglossum</taxon>
    </lineage>
</organism>
<keyword evidence="2" id="KW-0812">Transmembrane</keyword>
<evidence type="ECO:0000256" key="2">
    <source>
        <dbReference type="SAM" id="Phobius"/>
    </source>
</evidence>
<name>A0A9P8KX05_9PEZI</name>
<dbReference type="AlphaFoldDB" id="A0A9P8KX05"/>
<reference evidence="3" key="1">
    <citation type="submission" date="2021-03" db="EMBL/GenBank/DDBJ databases">
        <title>Comparative genomics and phylogenomic investigation of the class Geoglossomycetes provide insights into ecological specialization and systematics.</title>
        <authorList>
            <person name="Melie T."/>
            <person name="Pirro S."/>
            <person name="Miller A.N."/>
            <person name="Quandt A."/>
        </authorList>
    </citation>
    <scope>NUCLEOTIDE SEQUENCE</scope>
    <source>
        <strain evidence="3">CAQ_001_2017</strain>
    </source>
</reference>